<evidence type="ECO:0000259" key="7">
    <source>
        <dbReference type="Pfam" id="PF12823"/>
    </source>
</evidence>
<dbReference type="Proteomes" id="UP000008366">
    <property type="component" value="Unassembled WGS sequence"/>
</dbReference>
<keyword evidence="9" id="KW-1185">Reference proteome</keyword>
<keyword evidence="4 6" id="KW-1133">Transmembrane helix</keyword>
<protein>
    <recommendedName>
        <fullName evidence="7">DUF3817 domain-containing protein</fullName>
    </recommendedName>
</protein>
<dbReference type="GO" id="GO:0005886">
    <property type="term" value="C:plasma membrane"/>
    <property type="evidence" value="ECO:0007669"/>
    <property type="project" value="UniProtKB-SubCell"/>
</dbReference>
<name>K6WU42_9MICO</name>
<dbReference type="STRING" id="1184609.KILIM_065_00120"/>
<evidence type="ECO:0000256" key="2">
    <source>
        <dbReference type="ARBA" id="ARBA00022475"/>
    </source>
</evidence>
<keyword evidence="5 6" id="KW-0472">Membrane</keyword>
<evidence type="ECO:0000256" key="1">
    <source>
        <dbReference type="ARBA" id="ARBA00004651"/>
    </source>
</evidence>
<dbReference type="eggNOG" id="ENOG50330UF">
    <property type="taxonomic scope" value="Bacteria"/>
</dbReference>
<keyword evidence="2" id="KW-1003">Cell membrane</keyword>
<evidence type="ECO:0000313" key="8">
    <source>
        <dbReference type="EMBL" id="GAB97336.1"/>
    </source>
</evidence>
<keyword evidence="3 6" id="KW-0812">Transmembrane</keyword>
<comment type="caution">
    <text evidence="8">The sequence shown here is derived from an EMBL/GenBank/DDBJ whole genome shotgun (WGS) entry which is preliminary data.</text>
</comment>
<evidence type="ECO:0000256" key="6">
    <source>
        <dbReference type="SAM" id="Phobius"/>
    </source>
</evidence>
<feature type="domain" description="DUF3817" evidence="7">
    <location>
        <begin position="31"/>
        <end position="113"/>
    </location>
</feature>
<dbReference type="RefSeq" id="WP_006593868.1">
    <property type="nucleotide sequence ID" value="NZ_BAHD01000065.1"/>
</dbReference>
<dbReference type="NCBIfam" id="TIGR03954">
    <property type="entry name" value="integ_memb_HG"/>
    <property type="match status" value="1"/>
</dbReference>
<dbReference type="PANTHER" id="PTHR40077:SF2">
    <property type="entry name" value="MEMBRANE PROTEIN"/>
    <property type="match status" value="1"/>
</dbReference>
<sequence>MTSRTPQDQERAQTAVPHGYDVARVAKALPFFRIMAVIVGFGLLLLVLEMVLKYGFNNDILAWWAMPHGFLYMVYLGATVNLGLPARWSLPKLIGVMLAGCVPFFSFWVEHKVNAAEHATLAAVQN</sequence>
<evidence type="ECO:0000256" key="3">
    <source>
        <dbReference type="ARBA" id="ARBA00022692"/>
    </source>
</evidence>
<accession>K6WU42</accession>
<organism evidence="8 9">
    <name type="scientific">Kineosphaera limosa NBRC 100340</name>
    <dbReference type="NCBI Taxonomy" id="1184609"/>
    <lineage>
        <taxon>Bacteria</taxon>
        <taxon>Bacillati</taxon>
        <taxon>Actinomycetota</taxon>
        <taxon>Actinomycetes</taxon>
        <taxon>Micrococcales</taxon>
        <taxon>Dermatophilaceae</taxon>
        <taxon>Kineosphaera</taxon>
    </lineage>
</organism>
<dbReference type="InterPro" id="IPR023845">
    <property type="entry name" value="DUF3817_TM"/>
</dbReference>
<dbReference type="Pfam" id="PF12823">
    <property type="entry name" value="DUF3817"/>
    <property type="match status" value="1"/>
</dbReference>
<evidence type="ECO:0000256" key="4">
    <source>
        <dbReference type="ARBA" id="ARBA00022989"/>
    </source>
</evidence>
<comment type="subcellular location">
    <subcellularLocation>
        <location evidence="1">Cell membrane</location>
        <topology evidence="1">Multi-pass membrane protein</topology>
    </subcellularLocation>
</comment>
<evidence type="ECO:0000256" key="5">
    <source>
        <dbReference type="ARBA" id="ARBA00023136"/>
    </source>
</evidence>
<dbReference type="PANTHER" id="PTHR40077">
    <property type="entry name" value="MEMBRANE PROTEIN-RELATED"/>
    <property type="match status" value="1"/>
</dbReference>
<gene>
    <name evidence="8" type="ORF">KILIM_065_00120</name>
</gene>
<dbReference type="EMBL" id="BAHD01000065">
    <property type="protein sequence ID" value="GAB97336.1"/>
    <property type="molecule type" value="Genomic_DNA"/>
</dbReference>
<feature type="transmembrane region" description="Helical" evidence="6">
    <location>
        <begin position="30"/>
        <end position="48"/>
    </location>
</feature>
<feature type="transmembrane region" description="Helical" evidence="6">
    <location>
        <begin position="90"/>
        <end position="109"/>
    </location>
</feature>
<proteinExistence type="predicted"/>
<feature type="transmembrane region" description="Helical" evidence="6">
    <location>
        <begin position="60"/>
        <end position="78"/>
    </location>
</feature>
<evidence type="ECO:0000313" key="9">
    <source>
        <dbReference type="Proteomes" id="UP000008366"/>
    </source>
</evidence>
<dbReference type="AlphaFoldDB" id="K6WU42"/>
<reference evidence="8 9" key="1">
    <citation type="submission" date="2012-08" db="EMBL/GenBank/DDBJ databases">
        <title>Whole genome shotgun sequence of Kineosphaera limosa NBRC 100340.</title>
        <authorList>
            <person name="Yoshida I."/>
            <person name="Isaki S."/>
            <person name="Hosoyama A."/>
            <person name="Tsuchikane K."/>
            <person name="Katsumata H."/>
            <person name="Ando Y."/>
            <person name="Ohji S."/>
            <person name="Hamada M."/>
            <person name="Tamura T."/>
            <person name="Yamazoe A."/>
            <person name="Yamazaki S."/>
            <person name="Fujita N."/>
        </authorList>
    </citation>
    <scope>NUCLEOTIDE SEQUENCE [LARGE SCALE GENOMIC DNA]</scope>
    <source>
        <strain evidence="8 9">NBRC 100340</strain>
    </source>
</reference>